<dbReference type="Proteomes" id="UP000738349">
    <property type="component" value="Unassembled WGS sequence"/>
</dbReference>
<reference evidence="1" key="1">
    <citation type="journal article" date="2021" name="Nat. Commun.">
        <title>Genetic determinants of endophytism in the Arabidopsis root mycobiome.</title>
        <authorList>
            <person name="Mesny F."/>
            <person name="Miyauchi S."/>
            <person name="Thiergart T."/>
            <person name="Pickel B."/>
            <person name="Atanasova L."/>
            <person name="Karlsson M."/>
            <person name="Huettel B."/>
            <person name="Barry K.W."/>
            <person name="Haridas S."/>
            <person name="Chen C."/>
            <person name="Bauer D."/>
            <person name="Andreopoulos W."/>
            <person name="Pangilinan J."/>
            <person name="LaButti K."/>
            <person name="Riley R."/>
            <person name="Lipzen A."/>
            <person name="Clum A."/>
            <person name="Drula E."/>
            <person name="Henrissat B."/>
            <person name="Kohler A."/>
            <person name="Grigoriev I.V."/>
            <person name="Martin F.M."/>
            <person name="Hacquard S."/>
        </authorList>
    </citation>
    <scope>NUCLEOTIDE SEQUENCE</scope>
    <source>
        <strain evidence="1">MPI-CAGE-AT-0147</strain>
    </source>
</reference>
<accession>A0A9P9E1K0</accession>
<dbReference type="Gene3D" id="1.25.40.20">
    <property type="entry name" value="Ankyrin repeat-containing domain"/>
    <property type="match status" value="1"/>
</dbReference>
<dbReference type="EMBL" id="JAGMUV010000018">
    <property type="protein sequence ID" value="KAH7129067.1"/>
    <property type="molecule type" value="Genomic_DNA"/>
</dbReference>
<evidence type="ECO:0008006" key="3">
    <source>
        <dbReference type="Google" id="ProtNLM"/>
    </source>
</evidence>
<organism evidence="1 2">
    <name type="scientific">Dactylonectria macrodidyma</name>
    <dbReference type="NCBI Taxonomy" id="307937"/>
    <lineage>
        <taxon>Eukaryota</taxon>
        <taxon>Fungi</taxon>
        <taxon>Dikarya</taxon>
        <taxon>Ascomycota</taxon>
        <taxon>Pezizomycotina</taxon>
        <taxon>Sordariomycetes</taxon>
        <taxon>Hypocreomycetidae</taxon>
        <taxon>Hypocreales</taxon>
        <taxon>Nectriaceae</taxon>
        <taxon>Dactylonectria</taxon>
    </lineage>
</organism>
<protein>
    <recommendedName>
        <fullName evidence="3">Fungal N-terminal domain-containing protein</fullName>
    </recommendedName>
</protein>
<evidence type="ECO:0000313" key="1">
    <source>
        <dbReference type="EMBL" id="KAH7129067.1"/>
    </source>
</evidence>
<sequence length="1071" mass="119689">MADPISLVGTAVGVISLGVQVCQGLYSYVESVQSRRKDLEVASYEIRHLIQAFQSLESLIPRLEALPSLDVTTIDTLHSCITQEYERIKDLHEVLESFQDLPQQDGKGKLKNAGRALKFGIRRDDLSKMQGKVNSLITTTELSLQVINLQLGLSHTAESAKLSTAIQPQLSAVKQSLSHLQQQAGKSGALLQNLESQIKTTSTNILAAVDSTTRDVRSANTHLASQNQVNFQALQVLLTTQHQQTQNQLTAMQTAHATELSQLHLRLIEKPPALREVCDILNNSHAETPTRRHSHRSTSLISVCSCGMRNRGIKLVDSTLQLGTFRVYAQQRETSRHSKDCAFRLPQKHTSIGIRFELPLRQIVSYLVNMSLSYTAGASGFSISPKLNAVRVVKHSPAFDLIDRLFYPILTHSSLRPPEHYHEQVTKAGTQILALFQSGQASPHDKDASGKTILHHIAYHCAAGWDCANALMQERITYHILRLLRTLISAGVPVGETSQSGWSMLDILAAGSRAPRWSSAAQSSIWTVAAEISQLIETEPFNFLTFPITRLVINNEALIHELDLTPLITAILLKSETDVRTILDNSSTRIFERYCGLTVLQLSSSWPIGLSLLISAGASTLIDEVPGHTYSALELALNFCCEEAVQILLDHGAIWDIFQANRVCGTSLECYRRLAANLVERRTMVYTIAKQTLAADDLSQLRILDGGFPDADTLFITQKLQTESVKIPKSLTVPEYYEGVYLCGSLDIGRFPIFFDSGFSNIHERNIQGLLPLNIARIGTYLCLGYGDMHVSFICPDVLSWLLQHSCLHQCVSDPLSLGFNTSATGFHFLTLRLLKESNFESLQSRPETSEFVYFLNRFFETVLGTRNKDNCNCWCSTGGCLPLNTYLKTLAEHTDKELDLLTTEYVSLDPDCSIIDWNILTDLATELIRFLTFEALEMTHTCCIADKVPVMNTRESCQMLMRFPGNVTEIQDEEKELGERLEMLTENFRSQLAESQEPIFEFVFGPWRERMASECIPSFEESPGITQIGVRLSKTYETPISLQNILGWKFDFLTSDEEPDDEQSESESQK</sequence>
<keyword evidence="2" id="KW-1185">Reference proteome</keyword>
<proteinExistence type="predicted"/>
<dbReference type="SUPFAM" id="SSF48403">
    <property type="entry name" value="Ankyrin repeat"/>
    <property type="match status" value="1"/>
</dbReference>
<name>A0A9P9E1K0_9HYPO</name>
<evidence type="ECO:0000313" key="2">
    <source>
        <dbReference type="Proteomes" id="UP000738349"/>
    </source>
</evidence>
<dbReference type="OrthoDB" id="1577640at2759"/>
<dbReference type="InterPro" id="IPR036770">
    <property type="entry name" value="Ankyrin_rpt-contain_sf"/>
</dbReference>
<gene>
    <name evidence="1" type="ORF">EDB81DRAFT_808661</name>
</gene>
<dbReference type="AlphaFoldDB" id="A0A9P9E1K0"/>
<comment type="caution">
    <text evidence="1">The sequence shown here is derived from an EMBL/GenBank/DDBJ whole genome shotgun (WGS) entry which is preliminary data.</text>
</comment>